<name>A0A8A7K693_9FIRM</name>
<proteinExistence type="predicted"/>
<protein>
    <submittedName>
        <fullName evidence="1">Extracellular solute-binding protein</fullName>
    </submittedName>
</protein>
<sequence>MRKLLVVSLMIVLLVGIFTLAVAAKTTIKVACYPDQDSGFEDILDQFHAEYPDIEVELVTNGFADHHKTLLTQIAAGAEVPDVTTIEIAYIANFVANGGFVNLLEEPYNAGQFKDNIVSYKWSQGTTNDGRLIAFPSDIAPGTIYYRRDILADLGYKIEDMKTLEDWLVAGLKFAKDLDGDGVNDRWLLADATDIFFMIARSGKELYFNENGKSIVDSARFIKAFRAAKMVREKGLDARIGAWTNEWYSTFKNGTVLIQPCGAWLGGHIRNWIATDTAGNWGVSNLPDEMYVNWGGSFLAIPEKAKHKEEAWEFIKFVATRKDTQIAQFKASNIFPSWMPAFDDPIFEEEMEFFAGQKARLLWLEAAQKIPNVVTNKYDVIAEEIVRAALTEVLENDVDPVQALKEAKAQIERRARR</sequence>
<evidence type="ECO:0000313" key="2">
    <source>
        <dbReference type="Proteomes" id="UP000665020"/>
    </source>
</evidence>
<dbReference type="Pfam" id="PF13416">
    <property type="entry name" value="SBP_bac_8"/>
    <property type="match status" value="1"/>
</dbReference>
<accession>A0A8A7K693</accession>
<dbReference type="Proteomes" id="UP000665020">
    <property type="component" value="Chromosome"/>
</dbReference>
<dbReference type="InterPro" id="IPR050490">
    <property type="entry name" value="Bact_solute-bd_prot1"/>
</dbReference>
<dbReference type="EMBL" id="CP046640">
    <property type="protein sequence ID" value="QTL97236.1"/>
    <property type="molecule type" value="Genomic_DNA"/>
</dbReference>
<reference evidence="1" key="1">
    <citation type="submission" date="2019-12" db="EMBL/GenBank/DDBJ databases">
        <authorList>
            <person name="zhang j."/>
            <person name="sun C.M."/>
        </authorList>
    </citation>
    <scope>NUCLEOTIDE SEQUENCE</scope>
    <source>
        <strain evidence="1">NS-1</strain>
    </source>
</reference>
<dbReference type="PANTHER" id="PTHR43649:SF32">
    <property type="entry name" value="SUGAR BINDING SECRETED PROTEIN"/>
    <property type="match status" value="1"/>
</dbReference>
<dbReference type="AlphaFoldDB" id="A0A8A7K693"/>
<dbReference type="PANTHER" id="PTHR43649">
    <property type="entry name" value="ARABINOSE-BINDING PROTEIN-RELATED"/>
    <property type="match status" value="1"/>
</dbReference>
<dbReference type="KEGG" id="ifn:GM661_04205"/>
<keyword evidence="2" id="KW-1185">Reference proteome</keyword>
<dbReference type="RefSeq" id="WP_230868882.1">
    <property type="nucleotide sequence ID" value="NZ_CP046640.1"/>
</dbReference>
<evidence type="ECO:0000313" key="1">
    <source>
        <dbReference type="EMBL" id="QTL97236.1"/>
    </source>
</evidence>
<gene>
    <name evidence="1" type="ORF">GM661_04205</name>
</gene>
<dbReference type="InterPro" id="IPR006059">
    <property type="entry name" value="SBP"/>
</dbReference>
<dbReference type="SUPFAM" id="SSF53850">
    <property type="entry name" value="Periplasmic binding protein-like II"/>
    <property type="match status" value="1"/>
</dbReference>
<dbReference type="Gene3D" id="3.40.190.10">
    <property type="entry name" value="Periplasmic binding protein-like II"/>
    <property type="match status" value="1"/>
</dbReference>
<organism evidence="1 2">
    <name type="scientific">Iocasia fonsfrigidae</name>
    <dbReference type="NCBI Taxonomy" id="2682810"/>
    <lineage>
        <taxon>Bacteria</taxon>
        <taxon>Bacillati</taxon>
        <taxon>Bacillota</taxon>
        <taxon>Clostridia</taxon>
        <taxon>Halanaerobiales</taxon>
        <taxon>Halanaerobiaceae</taxon>
        <taxon>Iocasia</taxon>
    </lineage>
</organism>